<dbReference type="PANTHER" id="PTHR19136:SF81">
    <property type="entry name" value="MOLYBDENUM COFACTOR GUANYLYLTRANSFERASE"/>
    <property type="match status" value="1"/>
</dbReference>
<feature type="domain" description="MobA-like NTP transferase" evidence="4">
    <location>
        <begin position="15"/>
        <end position="134"/>
    </location>
</feature>
<keyword evidence="2" id="KW-0460">Magnesium</keyword>
<dbReference type="Gene3D" id="3.90.550.10">
    <property type="entry name" value="Spore Coat Polysaccharide Biosynthesis Protein SpsA, Chain A"/>
    <property type="match status" value="1"/>
</dbReference>
<proteinExistence type="predicted"/>
<evidence type="ECO:0000313" key="6">
    <source>
        <dbReference type="Proteomes" id="UP001266357"/>
    </source>
</evidence>
<keyword evidence="1 5" id="KW-0808">Transferase</keyword>
<dbReference type="InterPro" id="IPR029044">
    <property type="entry name" value="Nucleotide-diphossugar_trans"/>
</dbReference>
<dbReference type="Pfam" id="PF12804">
    <property type="entry name" value="NTP_transf_3"/>
    <property type="match status" value="1"/>
</dbReference>
<evidence type="ECO:0000256" key="3">
    <source>
        <dbReference type="SAM" id="MobiDB-lite"/>
    </source>
</evidence>
<evidence type="ECO:0000256" key="2">
    <source>
        <dbReference type="ARBA" id="ARBA00022842"/>
    </source>
</evidence>
<evidence type="ECO:0000313" key="5">
    <source>
        <dbReference type="EMBL" id="MDT0603455.1"/>
    </source>
</evidence>
<dbReference type="GO" id="GO:0016740">
    <property type="term" value="F:transferase activity"/>
    <property type="evidence" value="ECO:0007669"/>
    <property type="project" value="UniProtKB-KW"/>
</dbReference>
<evidence type="ECO:0000256" key="1">
    <source>
        <dbReference type="ARBA" id="ARBA00022679"/>
    </source>
</evidence>
<keyword evidence="6" id="KW-1185">Reference proteome</keyword>
<feature type="region of interest" description="Disordered" evidence="3">
    <location>
        <begin position="35"/>
        <end position="54"/>
    </location>
</feature>
<dbReference type="InterPro" id="IPR025877">
    <property type="entry name" value="MobA-like_NTP_Trfase"/>
</dbReference>
<evidence type="ECO:0000259" key="4">
    <source>
        <dbReference type="Pfam" id="PF12804"/>
    </source>
</evidence>
<reference evidence="5 6" key="1">
    <citation type="submission" date="2023-09" db="EMBL/GenBank/DDBJ databases">
        <authorList>
            <person name="Rey-Velasco X."/>
        </authorList>
    </citation>
    <scope>NUCLEOTIDE SEQUENCE [LARGE SCALE GENOMIC DNA]</scope>
    <source>
        <strain evidence="5 6">W431</strain>
    </source>
</reference>
<accession>A0ABU3A108</accession>
<dbReference type="RefSeq" id="WP_311579633.1">
    <property type="nucleotide sequence ID" value="NZ_JAVRIF010000003.1"/>
</dbReference>
<dbReference type="Proteomes" id="UP001266357">
    <property type="component" value="Unassembled WGS sequence"/>
</dbReference>
<dbReference type="PANTHER" id="PTHR19136">
    <property type="entry name" value="MOLYBDENUM COFACTOR GUANYLYLTRANSFERASE"/>
    <property type="match status" value="1"/>
</dbReference>
<dbReference type="EMBL" id="JAVRIF010000003">
    <property type="protein sequence ID" value="MDT0603455.1"/>
    <property type="molecule type" value="Genomic_DNA"/>
</dbReference>
<gene>
    <name evidence="5" type="ORF">RM573_07585</name>
</gene>
<organism evidence="5 6">
    <name type="scientific">Thalassotalea castellviae</name>
    <dbReference type="NCBI Taxonomy" id="3075612"/>
    <lineage>
        <taxon>Bacteria</taxon>
        <taxon>Pseudomonadati</taxon>
        <taxon>Pseudomonadota</taxon>
        <taxon>Gammaproteobacteria</taxon>
        <taxon>Alteromonadales</taxon>
        <taxon>Colwelliaceae</taxon>
        <taxon>Thalassotalea</taxon>
    </lineage>
</organism>
<dbReference type="SUPFAM" id="SSF53448">
    <property type="entry name" value="Nucleotide-diphospho-sugar transferases"/>
    <property type="match status" value="1"/>
</dbReference>
<name>A0ABU3A108_9GAMM</name>
<sequence length="236" mass="26494">MKTAANIILNQHCLGVVLTGGLSSRMGSDKALLNRQSDYRQSDNRQNEHPPQENMLSYSKQQLKNAGVDEIIVSGKNHGIADQYEQLGPMGGIYTVLNKYQPKAMLILPVDLPLIDSQSLLQLKRAGELSQKATFFHNSMLPLYLPVNAFVKQFFEQSFLPFKPHLSSDNSAGFHQTKDKPAVKGPSIKALLMQTPHKTLIPKNSQCLFNANTPEQWQQAKQKFNNTIVQNRKDHV</sequence>
<protein>
    <submittedName>
        <fullName evidence="5">NTP transferase domain-containing protein</fullName>
    </submittedName>
</protein>
<comment type="caution">
    <text evidence="5">The sequence shown here is derived from an EMBL/GenBank/DDBJ whole genome shotgun (WGS) entry which is preliminary data.</text>
</comment>
<feature type="compositionally biased region" description="Basic and acidic residues" evidence="3">
    <location>
        <begin position="37"/>
        <end position="51"/>
    </location>
</feature>